<dbReference type="InterPro" id="IPR009057">
    <property type="entry name" value="Homeodomain-like_sf"/>
</dbReference>
<protein>
    <submittedName>
        <fullName evidence="1">HTH and integrase core domain protein</fullName>
    </submittedName>
</protein>
<accession>A0A3G4ZQE4</accession>
<sequence>MVNNYPLIYKIRVCAYYHKNKKLTSINEILKIFSVSNGSLYNWLALYDIGELKEKKQYTKVSIFTPAIKCFIRSYILKYANFDYNKLIKSIKRKYDVPISKSSLYDIIGKLNITRKKFKMRIVPNKNKYKKQKREFKKKIKKNI</sequence>
<gene>
    <name evidence="1" type="ORF">Barrevirus13_5</name>
</gene>
<name>A0A3G4ZQE4_9VIRU</name>
<organism evidence="1">
    <name type="scientific">Barrevirus sp</name>
    <dbReference type="NCBI Taxonomy" id="2487763"/>
    <lineage>
        <taxon>Viruses</taxon>
        <taxon>Varidnaviria</taxon>
        <taxon>Bamfordvirae</taxon>
        <taxon>Nucleocytoviricota</taxon>
        <taxon>Megaviricetes</taxon>
        <taxon>Imitervirales</taxon>
        <taxon>Mimiviridae</taxon>
        <taxon>Klosneuvirinae</taxon>
    </lineage>
</organism>
<dbReference type="EMBL" id="MK072010">
    <property type="protein sequence ID" value="AYV77116.1"/>
    <property type="molecule type" value="Genomic_DNA"/>
</dbReference>
<evidence type="ECO:0000313" key="1">
    <source>
        <dbReference type="EMBL" id="AYV77116.1"/>
    </source>
</evidence>
<proteinExistence type="predicted"/>
<reference evidence="1" key="1">
    <citation type="submission" date="2018-10" db="EMBL/GenBank/DDBJ databases">
        <title>Hidden diversity of soil giant viruses.</title>
        <authorList>
            <person name="Schulz F."/>
            <person name="Alteio L."/>
            <person name="Goudeau D."/>
            <person name="Ryan E.M."/>
            <person name="Malmstrom R.R."/>
            <person name="Blanchard J."/>
            <person name="Woyke T."/>
        </authorList>
    </citation>
    <scope>NUCLEOTIDE SEQUENCE</scope>
    <source>
        <strain evidence="1">BAV1</strain>
    </source>
</reference>
<dbReference type="SUPFAM" id="SSF46689">
    <property type="entry name" value="Homeodomain-like"/>
    <property type="match status" value="1"/>
</dbReference>